<organism evidence="1 2">
    <name type="scientific">Glomus cerebriforme</name>
    <dbReference type="NCBI Taxonomy" id="658196"/>
    <lineage>
        <taxon>Eukaryota</taxon>
        <taxon>Fungi</taxon>
        <taxon>Fungi incertae sedis</taxon>
        <taxon>Mucoromycota</taxon>
        <taxon>Glomeromycotina</taxon>
        <taxon>Glomeromycetes</taxon>
        <taxon>Glomerales</taxon>
        <taxon>Glomeraceae</taxon>
        <taxon>Glomus</taxon>
    </lineage>
</organism>
<keyword evidence="2" id="KW-1185">Reference proteome</keyword>
<protein>
    <submittedName>
        <fullName evidence="1">Uncharacterized protein</fullName>
    </submittedName>
</protein>
<name>A0A397SGD4_9GLOM</name>
<proteinExistence type="predicted"/>
<gene>
    <name evidence="1" type="ORF">C1645_830980</name>
</gene>
<accession>A0A397SGD4</accession>
<evidence type="ECO:0000313" key="2">
    <source>
        <dbReference type="Proteomes" id="UP000265703"/>
    </source>
</evidence>
<evidence type="ECO:0000313" key="1">
    <source>
        <dbReference type="EMBL" id="RIA85300.1"/>
    </source>
</evidence>
<dbReference type="OrthoDB" id="2382113at2759"/>
<reference evidence="1 2" key="1">
    <citation type="submission" date="2018-06" db="EMBL/GenBank/DDBJ databases">
        <title>Comparative genomics reveals the genomic features of Rhizophagus irregularis, R. cerebriforme, R. diaphanum and Gigaspora rosea, and their symbiotic lifestyle signature.</title>
        <authorList>
            <person name="Morin E."/>
            <person name="San Clemente H."/>
            <person name="Chen E.C.H."/>
            <person name="De La Providencia I."/>
            <person name="Hainaut M."/>
            <person name="Kuo A."/>
            <person name="Kohler A."/>
            <person name="Murat C."/>
            <person name="Tang N."/>
            <person name="Roy S."/>
            <person name="Loubradou J."/>
            <person name="Henrissat B."/>
            <person name="Grigoriev I.V."/>
            <person name="Corradi N."/>
            <person name="Roux C."/>
            <person name="Martin F.M."/>
        </authorList>
    </citation>
    <scope>NUCLEOTIDE SEQUENCE [LARGE SCALE GENOMIC DNA]</scope>
    <source>
        <strain evidence="1 2">DAOM 227022</strain>
    </source>
</reference>
<dbReference type="EMBL" id="QKYT01000434">
    <property type="protein sequence ID" value="RIA85300.1"/>
    <property type="molecule type" value="Genomic_DNA"/>
</dbReference>
<dbReference type="AlphaFoldDB" id="A0A397SGD4"/>
<dbReference type="STRING" id="658196.A0A397SGD4"/>
<dbReference type="Proteomes" id="UP000265703">
    <property type="component" value="Unassembled WGS sequence"/>
</dbReference>
<sequence>MNGLAFGKVTEISAKPKRRIVERIGDAISNPRPLMELSEMMINVEKLKDAPESLSNESKSKLNELKASGFRICNYQNMQGDLSINEWDIIIVQVESLFHVKFTARPFVTILDEANAIICQMSSGTNTQESENAMRDVLRFARHVLAMDVFANKSTLAFLKIYCDEDIRIIDNRYWLRISEIVEFIYDSNMVMARALVKKASKLSKSDNSPIRALEAGISFEVTGHFDIVIAIINITTPVHVEALAQMLYQIRDYSRRIVSIFYQKNSNKLFCLPGRENIRAELESAWPNNLPTAIKGHREWDNNTISYKIDKSPVVITFIEVEHQKRLSARYFIEKLCSLITSTVEALVIKETDFNAVVTSRNLSLEEAEVLKFDQEHSIADTIVFKHFYMRNLYCKNMSIEDWDNICNRKFIENFSSPKA</sequence>
<comment type="caution">
    <text evidence="1">The sequence shown here is derived from an EMBL/GenBank/DDBJ whole genome shotgun (WGS) entry which is preliminary data.</text>
</comment>